<dbReference type="RefSeq" id="XP_023574587.1">
    <property type="nucleotide sequence ID" value="XM_023718819.1"/>
</dbReference>
<keyword evidence="4" id="KW-1185">Reference proteome</keyword>
<dbReference type="PROSITE" id="PS00135">
    <property type="entry name" value="TRYPSIN_SER"/>
    <property type="match status" value="1"/>
</dbReference>
<gene>
    <name evidence="5" type="primary">LOC101579574</name>
</gene>
<dbReference type="GeneID" id="101579574"/>
<dbReference type="FunFam" id="2.40.10.10:FF:000039">
    <property type="entry name" value="Brain-specific serine protease 4"/>
    <property type="match status" value="1"/>
</dbReference>
<dbReference type="PROSITE" id="PS50240">
    <property type="entry name" value="TRYPSIN_DOM"/>
    <property type="match status" value="1"/>
</dbReference>
<dbReference type="FunCoup" id="A0A6P6ER47">
    <property type="interactions" value="50"/>
</dbReference>
<dbReference type="PRINTS" id="PR00722">
    <property type="entry name" value="CHYMOTRYPSIN"/>
</dbReference>
<evidence type="ECO:0000256" key="2">
    <source>
        <dbReference type="SAM" id="SignalP"/>
    </source>
</evidence>
<dbReference type="PANTHER" id="PTHR24253">
    <property type="entry name" value="TRANSMEMBRANE PROTEASE SERINE"/>
    <property type="match status" value="1"/>
</dbReference>
<dbReference type="InterPro" id="IPR043504">
    <property type="entry name" value="Peptidase_S1_PA_chymotrypsin"/>
</dbReference>
<dbReference type="CDD" id="cd00190">
    <property type="entry name" value="Tryp_SPc"/>
    <property type="match status" value="1"/>
</dbReference>
<dbReference type="InterPro" id="IPR009003">
    <property type="entry name" value="Peptidase_S1_PA"/>
</dbReference>
<name>A0A6P6ER47_OCTDE</name>
<dbReference type="InterPro" id="IPR001254">
    <property type="entry name" value="Trypsin_dom"/>
</dbReference>
<keyword evidence="2" id="KW-0732">Signal</keyword>
<feature type="domain" description="Peptidase S1" evidence="3">
    <location>
        <begin position="52"/>
        <end position="296"/>
    </location>
</feature>
<dbReference type="InterPro" id="IPR033116">
    <property type="entry name" value="TRYPSIN_SER"/>
</dbReference>
<dbReference type="OrthoDB" id="546450at2759"/>
<evidence type="ECO:0000313" key="4">
    <source>
        <dbReference type="Proteomes" id="UP000515203"/>
    </source>
</evidence>
<accession>A0A6P6ER47</accession>
<sequence>MGGAREQTSGLLGHRRWAPAAVLLWLHFFPLAAPNTQPLSEVCGRPKYTGKIFGGRTANPERWPWQASLLLHGRHICGASLIDRNWVTSAAHCFQRSHNPSDYRILLGYNQLSNPTNYSLQMTVNKLIVHEDYDKIHRMSRDIVLMQLHRPVEFNSHVLPVCLPERNLNLEPYYSCWITGWGMITEQSFLPAPFQLQAGEVILISQESCAAAYAPLPGEDNPNAYTVQEDMVCASEYATGRSICRGDSGGPLVCPVQGVWYLIGVASWSGECISPVGPSVFARVTYFTDWIREKKQATPEPDIAFAPPLEAPSALTGLNSQETVIKSKSFIVLLSSQLFLLQLILLL</sequence>
<dbReference type="InParanoid" id="A0A6P6ER47"/>
<dbReference type="SMART" id="SM00020">
    <property type="entry name" value="Tryp_SPc"/>
    <property type="match status" value="1"/>
</dbReference>
<dbReference type="Gene3D" id="2.40.10.10">
    <property type="entry name" value="Trypsin-like serine proteases"/>
    <property type="match status" value="1"/>
</dbReference>
<organism evidence="4 5">
    <name type="scientific">Octodon degus</name>
    <name type="common">Degu</name>
    <name type="synonym">Sciurus degus</name>
    <dbReference type="NCBI Taxonomy" id="10160"/>
    <lineage>
        <taxon>Eukaryota</taxon>
        <taxon>Metazoa</taxon>
        <taxon>Chordata</taxon>
        <taxon>Craniata</taxon>
        <taxon>Vertebrata</taxon>
        <taxon>Euteleostomi</taxon>
        <taxon>Mammalia</taxon>
        <taxon>Eutheria</taxon>
        <taxon>Euarchontoglires</taxon>
        <taxon>Glires</taxon>
        <taxon>Rodentia</taxon>
        <taxon>Hystricomorpha</taxon>
        <taxon>Octodontidae</taxon>
        <taxon>Octodon</taxon>
    </lineage>
</organism>
<dbReference type="SUPFAM" id="SSF50494">
    <property type="entry name" value="Trypsin-like serine proteases"/>
    <property type="match status" value="1"/>
</dbReference>
<proteinExistence type="predicted"/>
<feature type="chain" id="PRO_5028364987" evidence="2">
    <location>
        <begin position="35"/>
        <end position="347"/>
    </location>
</feature>
<dbReference type="InterPro" id="IPR001314">
    <property type="entry name" value="Peptidase_S1A"/>
</dbReference>
<dbReference type="GO" id="GO:0004252">
    <property type="term" value="F:serine-type endopeptidase activity"/>
    <property type="evidence" value="ECO:0007669"/>
    <property type="project" value="InterPro"/>
</dbReference>
<dbReference type="Proteomes" id="UP000515203">
    <property type="component" value="Unplaced"/>
</dbReference>
<keyword evidence="1" id="KW-1015">Disulfide bond</keyword>
<evidence type="ECO:0000256" key="1">
    <source>
        <dbReference type="ARBA" id="ARBA00023157"/>
    </source>
</evidence>
<feature type="signal peptide" evidence="2">
    <location>
        <begin position="1"/>
        <end position="34"/>
    </location>
</feature>
<evidence type="ECO:0000259" key="3">
    <source>
        <dbReference type="PROSITE" id="PS50240"/>
    </source>
</evidence>
<dbReference type="GO" id="GO:0006508">
    <property type="term" value="P:proteolysis"/>
    <property type="evidence" value="ECO:0007669"/>
    <property type="project" value="UniProtKB-KW"/>
</dbReference>
<keyword evidence="5" id="KW-0645">Protease</keyword>
<dbReference type="Pfam" id="PF00089">
    <property type="entry name" value="Trypsin"/>
    <property type="match status" value="1"/>
</dbReference>
<dbReference type="AlphaFoldDB" id="A0A6P6ER47"/>
<protein>
    <submittedName>
        <fullName evidence="5">Serine protease 40</fullName>
    </submittedName>
</protein>
<dbReference type="PANTHER" id="PTHR24253:SF42">
    <property type="entry name" value="PROTEASE, SERINE 47"/>
    <property type="match status" value="1"/>
</dbReference>
<reference evidence="5" key="1">
    <citation type="submission" date="2025-08" db="UniProtKB">
        <authorList>
            <consortium name="RefSeq"/>
        </authorList>
    </citation>
    <scope>IDENTIFICATION</scope>
</reference>
<keyword evidence="5" id="KW-0378">Hydrolase</keyword>
<evidence type="ECO:0000313" key="5">
    <source>
        <dbReference type="RefSeq" id="XP_023574587.1"/>
    </source>
</evidence>